<accession>A0AAW3WSI8</accession>
<feature type="transmembrane region" description="Helical" evidence="1">
    <location>
        <begin position="147"/>
        <end position="167"/>
    </location>
</feature>
<feature type="transmembrane region" description="Helical" evidence="1">
    <location>
        <begin position="124"/>
        <end position="141"/>
    </location>
</feature>
<dbReference type="Proteomes" id="UP000659084">
    <property type="component" value="Unassembled WGS sequence"/>
</dbReference>
<evidence type="ECO:0000313" key="3">
    <source>
        <dbReference type="Proteomes" id="UP000659084"/>
    </source>
</evidence>
<keyword evidence="1" id="KW-1133">Transmembrane helix</keyword>
<name>A0AAW3WSI8_SERFO</name>
<protein>
    <submittedName>
        <fullName evidence="2">Uncharacterized protein</fullName>
    </submittedName>
</protein>
<gene>
    <name evidence="2" type="ORF">H8J20_16660</name>
</gene>
<feature type="transmembrane region" description="Helical" evidence="1">
    <location>
        <begin position="95"/>
        <end position="112"/>
    </location>
</feature>
<feature type="transmembrane region" description="Helical" evidence="1">
    <location>
        <begin position="7"/>
        <end position="28"/>
    </location>
</feature>
<comment type="caution">
    <text evidence="2">The sequence shown here is derived from an EMBL/GenBank/DDBJ whole genome shotgun (WGS) entry which is preliminary data.</text>
</comment>
<keyword evidence="1" id="KW-0472">Membrane</keyword>
<feature type="transmembrane region" description="Helical" evidence="1">
    <location>
        <begin position="34"/>
        <end position="55"/>
    </location>
</feature>
<evidence type="ECO:0000256" key="1">
    <source>
        <dbReference type="SAM" id="Phobius"/>
    </source>
</evidence>
<evidence type="ECO:0000313" key="2">
    <source>
        <dbReference type="EMBL" id="MBC3213781.1"/>
    </source>
</evidence>
<dbReference type="AlphaFoldDB" id="A0AAW3WSI8"/>
<feature type="transmembrane region" description="Helical" evidence="1">
    <location>
        <begin position="67"/>
        <end position="89"/>
    </location>
</feature>
<dbReference type="RefSeq" id="WP_179253187.1">
    <property type="nucleotide sequence ID" value="NZ_JACBIV010000015.1"/>
</dbReference>
<reference evidence="2" key="1">
    <citation type="submission" date="2020-08" db="EMBL/GenBank/DDBJ databases">
        <title>Food and environmental bacterial isolates.</title>
        <authorList>
            <person name="Richter L."/>
            <person name="Du Plessis E.M."/>
            <person name="Duvenage S."/>
            <person name="Allam M."/>
            <person name="Korsten L."/>
        </authorList>
    </citation>
    <scope>NUCLEOTIDE SEQUENCE</scope>
    <source>
        <strain evidence="2">UPMP2127</strain>
    </source>
</reference>
<organism evidence="2 3">
    <name type="scientific">Serratia fonticola</name>
    <dbReference type="NCBI Taxonomy" id="47917"/>
    <lineage>
        <taxon>Bacteria</taxon>
        <taxon>Pseudomonadati</taxon>
        <taxon>Pseudomonadota</taxon>
        <taxon>Gammaproteobacteria</taxon>
        <taxon>Enterobacterales</taxon>
        <taxon>Yersiniaceae</taxon>
        <taxon>Serratia</taxon>
    </lineage>
</organism>
<dbReference type="EMBL" id="JACNYO010000017">
    <property type="protein sequence ID" value="MBC3213781.1"/>
    <property type="molecule type" value="Genomic_DNA"/>
</dbReference>
<sequence>MRVSIDRANGITLVIILVLNTILITVLFNGATELVMCVVTTLIGSLLGMAGRIVYESAIFKDVMLERTICTLLPLLSGWALFVVAKSNIGGLNEMLLVLSTLLAIGVAGACLNKNMPLSANDALCFGIALLAMSGVAMAYRLSIPEYYWHVWMGIIIVMTSLSGVLIKGYVAKRFEGNNAES</sequence>
<proteinExistence type="predicted"/>
<keyword evidence="1" id="KW-0812">Transmembrane</keyword>